<keyword evidence="4 5" id="KW-0687">Ribonucleoprotein</keyword>
<dbReference type="NCBIfam" id="TIGR00731">
    <property type="entry name" value="bL25_bact_ctc"/>
    <property type="match status" value="1"/>
</dbReference>
<dbReference type="Gene3D" id="2.170.120.20">
    <property type="entry name" value="Ribosomal protein L25, beta domain"/>
    <property type="match status" value="1"/>
</dbReference>
<dbReference type="InterPro" id="IPR020056">
    <property type="entry name" value="Rbsml_bL25/Gln-tRNA_synth_N"/>
</dbReference>
<dbReference type="HOGENOM" id="CLU_075939_0_1_6"/>
<evidence type="ECO:0000256" key="1">
    <source>
        <dbReference type="ARBA" id="ARBA00022730"/>
    </source>
</evidence>
<dbReference type="InterPro" id="IPR001021">
    <property type="entry name" value="Ribosomal_bL25_long"/>
</dbReference>
<dbReference type="InterPro" id="IPR011035">
    <property type="entry name" value="Ribosomal_bL25/Gln-tRNA_synth"/>
</dbReference>
<accession>A0A095VUP0</accession>
<feature type="domain" description="Large ribosomal subunit protein bL25 L25" evidence="7">
    <location>
        <begin position="8"/>
        <end position="95"/>
    </location>
</feature>
<evidence type="ECO:0000259" key="7">
    <source>
        <dbReference type="Pfam" id="PF01386"/>
    </source>
</evidence>
<dbReference type="SUPFAM" id="SSF50715">
    <property type="entry name" value="Ribosomal protein L25-like"/>
    <property type="match status" value="1"/>
</dbReference>
<dbReference type="eggNOG" id="COG1825">
    <property type="taxonomic scope" value="Bacteria"/>
</dbReference>
<dbReference type="GO" id="GO:0008097">
    <property type="term" value="F:5S rRNA binding"/>
    <property type="evidence" value="ECO:0007669"/>
    <property type="project" value="InterPro"/>
</dbReference>
<dbReference type="RefSeq" id="WP_035518194.1">
    <property type="nucleotide sequence ID" value="NZ_KN234808.1"/>
</dbReference>
<evidence type="ECO:0000256" key="2">
    <source>
        <dbReference type="ARBA" id="ARBA00022884"/>
    </source>
</evidence>
<evidence type="ECO:0000256" key="6">
    <source>
        <dbReference type="SAM" id="MobiDB-lite"/>
    </source>
</evidence>
<keyword evidence="10" id="KW-1185">Reference proteome</keyword>
<comment type="function">
    <text evidence="5">This is one of the proteins that binds to the 5S RNA in the ribosome where it forms part of the central protuberance.</text>
</comment>
<name>A0A095VUP0_9GAMM</name>
<dbReference type="HAMAP" id="MF_01334">
    <property type="entry name" value="Ribosomal_bL25_CTC"/>
    <property type="match status" value="1"/>
</dbReference>
<dbReference type="Pfam" id="PF01386">
    <property type="entry name" value="Ribosomal_L25p"/>
    <property type="match status" value="1"/>
</dbReference>
<dbReference type="NCBIfam" id="NF004130">
    <property type="entry name" value="PRK05618.1-5"/>
    <property type="match status" value="1"/>
</dbReference>
<dbReference type="PANTHER" id="PTHR33284:SF1">
    <property type="entry name" value="RIBOSOMAL PROTEIN L25_GLN-TRNA SYNTHETASE, ANTI-CODON-BINDING DOMAIN-CONTAINING PROTEIN"/>
    <property type="match status" value="1"/>
</dbReference>
<dbReference type="STRING" id="1265313.HRUBRA_00598"/>
<keyword evidence="3 5" id="KW-0689">Ribosomal protein</keyword>
<sequence>MSDKLEIAAVARDDLGKGASRRLRRNADMIPAIIYGAGKDPQPLSIIRKDLEKCLESEAFFSQVIDVNVDGDVQKAILKDLQRHPAKDRVMHADFLRTDEKVALKVNIPIHFINEESCRGVKLEGGIIEHQALEIELLCLPSAIPEYLEVDMADVGLGDSVHLSDVILPAGVESVALSYGEDHDEAIATVIAPRGLKSDEDADDGAAPAAGEVPSAQDEAGED</sequence>
<feature type="region of interest" description="Disordered" evidence="6">
    <location>
        <begin position="193"/>
        <end position="223"/>
    </location>
</feature>
<dbReference type="InterPro" id="IPR020930">
    <property type="entry name" value="Ribosomal_uL5_bac-type"/>
</dbReference>
<comment type="caution">
    <text evidence="9">The sequence shown here is derived from an EMBL/GenBank/DDBJ whole genome shotgun (WGS) entry which is preliminary data.</text>
</comment>
<keyword evidence="1 5" id="KW-0699">rRNA-binding</keyword>
<dbReference type="GO" id="GO:0006412">
    <property type="term" value="P:translation"/>
    <property type="evidence" value="ECO:0007669"/>
    <property type="project" value="UniProtKB-UniRule"/>
</dbReference>
<dbReference type="InterPro" id="IPR037121">
    <property type="entry name" value="Ribosomal_bL25_C"/>
</dbReference>
<evidence type="ECO:0000259" key="8">
    <source>
        <dbReference type="Pfam" id="PF14693"/>
    </source>
</evidence>
<dbReference type="Gene3D" id="2.40.240.10">
    <property type="entry name" value="Ribosomal Protein L25, Chain P"/>
    <property type="match status" value="1"/>
</dbReference>
<dbReference type="PANTHER" id="PTHR33284">
    <property type="entry name" value="RIBOSOMAL PROTEIN L25/GLN-TRNA SYNTHETASE, ANTI-CODON-BINDING DOMAIN-CONTAINING PROTEIN"/>
    <property type="match status" value="1"/>
</dbReference>
<protein>
    <recommendedName>
        <fullName evidence="5">Large ribosomal subunit protein bL25</fullName>
    </recommendedName>
    <alternativeName>
        <fullName evidence="5">General stress protein CTC</fullName>
    </alternativeName>
</protein>
<dbReference type="GO" id="GO:0003735">
    <property type="term" value="F:structural constituent of ribosome"/>
    <property type="evidence" value="ECO:0007669"/>
    <property type="project" value="InterPro"/>
</dbReference>
<gene>
    <name evidence="5" type="primary">rplY</name>
    <name evidence="5" type="synonym">ctc</name>
    <name evidence="9" type="ORF">HRUBRA_00598</name>
</gene>
<evidence type="ECO:0000256" key="3">
    <source>
        <dbReference type="ARBA" id="ARBA00022980"/>
    </source>
</evidence>
<comment type="similarity">
    <text evidence="5">Belongs to the bacterial ribosomal protein bL25 family. CTC subfamily.</text>
</comment>
<dbReference type="GO" id="GO:0022625">
    <property type="term" value="C:cytosolic large ribosomal subunit"/>
    <property type="evidence" value="ECO:0007669"/>
    <property type="project" value="TreeGrafter"/>
</dbReference>
<feature type="domain" description="Large ribosomal subunit protein bL25 beta" evidence="8">
    <location>
        <begin position="104"/>
        <end position="194"/>
    </location>
</feature>
<dbReference type="PATRIC" id="fig|1265313.6.peg.593"/>
<comment type="subunit">
    <text evidence="5">Part of the 50S ribosomal subunit; part of the 5S rRNA/L5/L18/L25 subcomplex. Contacts the 5S rRNA. Binds to the 5S rRNA independently of L5 and L18.</text>
</comment>
<dbReference type="CDD" id="cd00495">
    <property type="entry name" value="Ribosomal_L25_TL5_CTC"/>
    <property type="match status" value="1"/>
</dbReference>
<keyword evidence="2 5" id="KW-0694">RNA-binding</keyword>
<dbReference type="EMBL" id="AUVB01000017">
    <property type="protein sequence ID" value="KGE04793.1"/>
    <property type="molecule type" value="Genomic_DNA"/>
</dbReference>
<proteinExistence type="inferred from homology"/>
<dbReference type="InterPro" id="IPR029751">
    <property type="entry name" value="Ribosomal_L25_dom"/>
</dbReference>
<dbReference type="AlphaFoldDB" id="A0A095VUP0"/>
<dbReference type="Proteomes" id="UP000029640">
    <property type="component" value="Unassembled WGS sequence"/>
</dbReference>
<dbReference type="Pfam" id="PF14693">
    <property type="entry name" value="Ribosomal_TL5_C"/>
    <property type="match status" value="1"/>
</dbReference>
<evidence type="ECO:0000313" key="9">
    <source>
        <dbReference type="EMBL" id="KGE04793.1"/>
    </source>
</evidence>
<organism evidence="9 10">
    <name type="scientific">Pseudohaliea rubra DSM 19751</name>
    <dbReference type="NCBI Taxonomy" id="1265313"/>
    <lineage>
        <taxon>Bacteria</taxon>
        <taxon>Pseudomonadati</taxon>
        <taxon>Pseudomonadota</taxon>
        <taxon>Gammaproteobacteria</taxon>
        <taxon>Cellvibrionales</taxon>
        <taxon>Halieaceae</taxon>
        <taxon>Pseudohaliea</taxon>
    </lineage>
</organism>
<dbReference type="InterPro" id="IPR020057">
    <property type="entry name" value="Ribosomal_bL25_b-dom"/>
</dbReference>
<dbReference type="OrthoDB" id="9806411at2"/>
<evidence type="ECO:0000256" key="4">
    <source>
        <dbReference type="ARBA" id="ARBA00023274"/>
    </source>
</evidence>
<evidence type="ECO:0000256" key="5">
    <source>
        <dbReference type="HAMAP-Rule" id="MF_01334"/>
    </source>
</evidence>
<dbReference type="NCBIfam" id="NF004612">
    <property type="entry name" value="PRK05943.1"/>
    <property type="match status" value="1"/>
</dbReference>
<dbReference type="NCBIfam" id="NF004128">
    <property type="entry name" value="PRK05618.1-2"/>
    <property type="match status" value="1"/>
</dbReference>
<evidence type="ECO:0000313" key="10">
    <source>
        <dbReference type="Proteomes" id="UP000029640"/>
    </source>
</evidence>
<reference evidence="9 10" key="1">
    <citation type="journal article" date="2014" name="Genome Announc.">
        <title>Genome Sequence of Gammaproteobacterial Pseudohaliea rubra Type Strain DSM 19751, Isolated from Coastal Seawater of the Mediterranean Sea.</title>
        <authorList>
            <person name="Spring S."/>
            <person name="Fiebig A."/>
            <person name="Riedel T."/>
            <person name="Goker M."/>
            <person name="Klenk H.P."/>
        </authorList>
    </citation>
    <scope>NUCLEOTIDE SEQUENCE [LARGE SCALE GENOMIC DNA]</scope>
    <source>
        <strain evidence="9 10">DSM 19751</strain>
    </source>
</reference>